<dbReference type="CDD" id="cd20618">
    <property type="entry name" value="CYP71_clan"/>
    <property type="match status" value="1"/>
</dbReference>
<evidence type="ECO:0000256" key="4">
    <source>
        <dbReference type="ARBA" id="ARBA00022723"/>
    </source>
</evidence>
<evidence type="ECO:0000256" key="8">
    <source>
        <dbReference type="PIRSR" id="PIRSR602401-1"/>
    </source>
</evidence>
<dbReference type="PANTHER" id="PTHR47944:SF4">
    <property type="entry name" value="OS09G0441700 PROTEIN"/>
    <property type="match status" value="1"/>
</dbReference>
<dbReference type="InterPro" id="IPR002401">
    <property type="entry name" value="Cyt_P450_E_grp-I"/>
</dbReference>
<comment type="cofactor">
    <cofactor evidence="1 8">
        <name>heme</name>
        <dbReference type="ChEBI" id="CHEBI:30413"/>
    </cofactor>
</comment>
<comment type="similarity">
    <text evidence="2 9">Belongs to the cytochrome P450 family.</text>
</comment>
<keyword evidence="6 8" id="KW-0408">Iron</keyword>
<evidence type="ECO:0000256" key="5">
    <source>
        <dbReference type="ARBA" id="ARBA00023002"/>
    </source>
</evidence>
<reference evidence="10" key="1">
    <citation type="submission" date="2016-03" db="EMBL/GenBank/DDBJ databases">
        <title>Mechanisms controlling the formation of the plant cell surface in tip-growing cells are functionally conserved among land plants.</title>
        <authorList>
            <person name="Honkanen S."/>
            <person name="Jones V.A."/>
            <person name="Morieri G."/>
            <person name="Champion C."/>
            <person name="Hetherington A.J."/>
            <person name="Kelly S."/>
            <person name="Saint-Marcoux D."/>
            <person name="Proust H."/>
            <person name="Prescott H."/>
            <person name="Dolan L."/>
        </authorList>
    </citation>
    <scope>NUCLEOTIDE SEQUENCE [LARGE SCALE GENOMIC DNA]</scope>
    <source>
        <tissue evidence="10">Whole gametophyte</tissue>
    </source>
</reference>
<evidence type="ECO:0000256" key="1">
    <source>
        <dbReference type="ARBA" id="ARBA00001971"/>
    </source>
</evidence>
<evidence type="ECO:0000256" key="9">
    <source>
        <dbReference type="RuleBase" id="RU000461"/>
    </source>
</evidence>
<dbReference type="InterPro" id="IPR036396">
    <property type="entry name" value="Cyt_P450_sf"/>
</dbReference>
<dbReference type="PRINTS" id="PR00385">
    <property type="entry name" value="P450"/>
</dbReference>
<dbReference type="GO" id="GO:0020037">
    <property type="term" value="F:heme binding"/>
    <property type="evidence" value="ECO:0007669"/>
    <property type="project" value="InterPro"/>
</dbReference>
<dbReference type="GO" id="GO:0044550">
    <property type="term" value="P:secondary metabolite biosynthetic process"/>
    <property type="evidence" value="ECO:0007669"/>
    <property type="project" value="UniProtKB-ARBA"/>
</dbReference>
<name>A0A176WE88_MARPO</name>
<dbReference type="Pfam" id="PF00067">
    <property type="entry name" value="p450"/>
    <property type="match status" value="1"/>
</dbReference>
<keyword evidence="11" id="KW-1185">Reference proteome</keyword>
<evidence type="ECO:0000313" key="11">
    <source>
        <dbReference type="Proteomes" id="UP000077202"/>
    </source>
</evidence>
<accession>A0A176WE88</accession>
<keyword evidence="4 8" id="KW-0479">Metal-binding</keyword>
<dbReference type="Proteomes" id="UP000077202">
    <property type="component" value="Unassembled WGS sequence"/>
</dbReference>
<organism evidence="10 11">
    <name type="scientific">Marchantia polymorpha subsp. ruderalis</name>
    <dbReference type="NCBI Taxonomy" id="1480154"/>
    <lineage>
        <taxon>Eukaryota</taxon>
        <taxon>Viridiplantae</taxon>
        <taxon>Streptophyta</taxon>
        <taxon>Embryophyta</taxon>
        <taxon>Marchantiophyta</taxon>
        <taxon>Marchantiopsida</taxon>
        <taxon>Marchantiidae</taxon>
        <taxon>Marchantiales</taxon>
        <taxon>Marchantiaceae</taxon>
        <taxon>Marchantia</taxon>
    </lineage>
</organism>
<sequence>MFSDMSAQWLLLLIFLVLTAFVYKTNVILGKETGIPGPRGWPVIGHLPLLHRKKIVHRTMMNLAQKYGPLYELRLGMLKVLIISSPDLAKEILKIQDASFADRPLTVMGELFGYQRKDIIYSPTDDHWRFMKKLGSEFMSSKAMQKQQVSRHETLMTAVDSLLECQQNQFIDLREELLDMMLTLIPQMLFGKRLIAGKSVAKSSESNIMKKLTQLFKELAKLDLSVVGDCFPFLRWLDVGGAEARIVKLHLQFDNILSDAMNALRREAPPATSEDPGLMQTLLSIQRTEEGKNITDDEIKALVTDLFIAGIDTISSTLMFVMAELMRNPEVKEKLLKELDEVVGRERVVEESDLVNLKYLKMVIKETFRLHPAVPFLLPRKSMGPATVAGYKVPKDTQVLINLYAIQRSPESWDDPTSFKPERFANNLIDVKGQDFCLLPFGAGRRQCPGMGLGGLMVEITLATLLQILEFSLPAGMKPEDVDMTEEATITSALVSPLLVSVKPRLSPNLCSMRT</sequence>
<gene>
    <name evidence="10" type="ORF">AXG93_3890s1090</name>
</gene>
<dbReference type="GO" id="GO:0016705">
    <property type="term" value="F:oxidoreductase activity, acting on paired donors, with incorporation or reduction of molecular oxygen"/>
    <property type="evidence" value="ECO:0007669"/>
    <property type="project" value="InterPro"/>
</dbReference>
<evidence type="ECO:0000256" key="3">
    <source>
        <dbReference type="ARBA" id="ARBA00022617"/>
    </source>
</evidence>
<dbReference type="InterPro" id="IPR017972">
    <property type="entry name" value="Cyt_P450_CS"/>
</dbReference>
<dbReference type="FunFam" id="1.10.630.10:FF:000126">
    <property type="entry name" value="Predicted protein"/>
    <property type="match status" value="1"/>
</dbReference>
<dbReference type="SUPFAM" id="SSF48264">
    <property type="entry name" value="Cytochrome P450"/>
    <property type="match status" value="1"/>
</dbReference>
<dbReference type="AlphaFoldDB" id="A0A176WE88"/>
<dbReference type="GO" id="GO:0005506">
    <property type="term" value="F:iron ion binding"/>
    <property type="evidence" value="ECO:0007669"/>
    <property type="project" value="InterPro"/>
</dbReference>
<evidence type="ECO:0000313" key="10">
    <source>
        <dbReference type="EMBL" id="OAE31520.1"/>
    </source>
</evidence>
<proteinExistence type="inferred from homology"/>
<dbReference type="InterPro" id="IPR001128">
    <property type="entry name" value="Cyt_P450"/>
</dbReference>
<dbReference type="PROSITE" id="PS00086">
    <property type="entry name" value="CYTOCHROME_P450"/>
    <property type="match status" value="1"/>
</dbReference>
<keyword evidence="7 9" id="KW-0503">Monooxygenase</keyword>
<comment type="caution">
    <text evidence="10">The sequence shown here is derived from an EMBL/GenBank/DDBJ whole genome shotgun (WGS) entry which is preliminary data.</text>
</comment>
<dbReference type="GO" id="GO:0004497">
    <property type="term" value="F:monooxygenase activity"/>
    <property type="evidence" value="ECO:0007669"/>
    <property type="project" value="UniProtKB-KW"/>
</dbReference>
<dbReference type="PRINTS" id="PR00463">
    <property type="entry name" value="EP450I"/>
</dbReference>
<dbReference type="EMBL" id="LVLJ01001060">
    <property type="protein sequence ID" value="OAE31520.1"/>
    <property type="molecule type" value="Genomic_DNA"/>
</dbReference>
<keyword evidence="5 9" id="KW-0560">Oxidoreductase</keyword>
<protein>
    <recommendedName>
        <fullName evidence="12">Cytochrome P450</fullName>
    </recommendedName>
</protein>
<dbReference type="PANTHER" id="PTHR47944">
    <property type="entry name" value="CYTOCHROME P450 98A9"/>
    <property type="match status" value="1"/>
</dbReference>
<evidence type="ECO:0000256" key="7">
    <source>
        <dbReference type="ARBA" id="ARBA00023033"/>
    </source>
</evidence>
<keyword evidence="3 8" id="KW-0349">Heme</keyword>
<evidence type="ECO:0000256" key="6">
    <source>
        <dbReference type="ARBA" id="ARBA00023004"/>
    </source>
</evidence>
<evidence type="ECO:0000256" key="2">
    <source>
        <dbReference type="ARBA" id="ARBA00010617"/>
    </source>
</evidence>
<evidence type="ECO:0008006" key="12">
    <source>
        <dbReference type="Google" id="ProtNLM"/>
    </source>
</evidence>
<dbReference type="Gene3D" id="1.10.630.10">
    <property type="entry name" value="Cytochrome P450"/>
    <property type="match status" value="1"/>
</dbReference>
<feature type="binding site" description="axial binding residue" evidence="8">
    <location>
        <position position="448"/>
    </location>
    <ligand>
        <name>heme</name>
        <dbReference type="ChEBI" id="CHEBI:30413"/>
    </ligand>
    <ligandPart>
        <name>Fe</name>
        <dbReference type="ChEBI" id="CHEBI:18248"/>
    </ligandPart>
</feature>